<evidence type="ECO:0008006" key="8">
    <source>
        <dbReference type="Google" id="ProtNLM"/>
    </source>
</evidence>
<gene>
    <name evidence="6" type="ORF">N7460_007471</name>
</gene>
<dbReference type="PANTHER" id="PTHR33481:SF1">
    <property type="entry name" value="ENDONUCLEASE_EXONUCLEASE_PHOSPHATASE DOMAIN-CONTAINING PROTEIN-RELATED"/>
    <property type="match status" value="1"/>
</dbReference>
<evidence type="ECO:0000259" key="4">
    <source>
        <dbReference type="PROSITE" id="PS50158"/>
    </source>
</evidence>
<dbReference type="InterPro" id="IPR000477">
    <property type="entry name" value="RT_dom"/>
</dbReference>
<keyword evidence="1" id="KW-0863">Zinc-finger</keyword>
<feature type="domain" description="Reverse transcriptase" evidence="5">
    <location>
        <begin position="740"/>
        <end position="1001"/>
    </location>
</feature>
<feature type="compositionally biased region" description="Basic and acidic residues" evidence="3">
    <location>
        <begin position="1"/>
        <end position="21"/>
    </location>
</feature>
<dbReference type="Proteomes" id="UP001219568">
    <property type="component" value="Unassembled WGS sequence"/>
</dbReference>
<reference evidence="6" key="1">
    <citation type="journal article" date="2023" name="IMA Fungus">
        <title>Comparative genomic study of the Penicillium genus elucidates a diverse pangenome and 15 lateral gene transfer events.</title>
        <authorList>
            <person name="Petersen C."/>
            <person name="Sorensen T."/>
            <person name="Nielsen M.R."/>
            <person name="Sondergaard T.E."/>
            <person name="Sorensen J.L."/>
            <person name="Fitzpatrick D.A."/>
            <person name="Frisvad J.C."/>
            <person name="Nielsen K.L."/>
        </authorList>
    </citation>
    <scope>NUCLEOTIDE SEQUENCE</scope>
    <source>
        <strain evidence="6">IBT 15450</strain>
    </source>
</reference>
<dbReference type="InterPro" id="IPR043502">
    <property type="entry name" value="DNA/RNA_pol_sf"/>
</dbReference>
<keyword evidence="1" id="KW-0862">Zinc</keyword>
<accession>A0AAD6IB25</accession>
<keyword evidence="7" id="KW-1185">Reference proteome</keyword>
<name>A0AAD6IB25_PENCN</name>
<proteinExistence type="predicted"/>
<dbReference type="GO" id="GO:0003824">
    <property type="term" value="F:catalytic activity"/>
    <property type="evidence" value="ECO:0007669"/>
    <property type="project" value="InterPro"/>
</dbReference>
<feature type="region of interest" description="Disordered" evidence="3">
    <location>
        <begin position="1"/>
        <end position="85"/>
    </location>
</feature>
<dbReference type="InterPro" id="IPR036691">
    <property type="entry name" value="Endo/exonu/phosph_ase_sf"/>
</dbReference>
<feature type="coiled-coil region" evidence="2">
    <location>
        <begin position="95"/>
        <end position="133"/>
    </location>
</feature>
<dbReference type="InterPro" id="IPR036397">
    <property type="entry name" value="RNaseH_sf"/>
</dbReference>
<protein>
    <recommendedName>
        <fullName evidence="8">Reverse transcriptase</fullName>
    </recommendedName>
</protein>
<evidence type="ECO:0000259" key="5">
    <source>
        <dbReference type="PROSITE" id="PS50878"/>
    </source>
</evidence>
<dbReference type="GO" id="GO:0003676">
    <property type="term" value="F:nucleic acid binding"/>
    <property type="evidence" value="ECO:0007669"/>
    <property type="project" value="InterPro"/>
</dbReference>
<evidence type="ECO:0000256" key="2">
    <source>
        <dbReference type="SAM" id="Coils"/>
    </source>
</evidence>
<evidence type="ECO:0000313" key="6">
    <source>
        <dbReference type="EMBL" id="KAJ6038754.1"/>
    </source>
</evidence>
<dbReference type="Gene3D" id="3.60.10.10">
    <property type="entry name" value="Endonuclease/exonuclease/phosphatase"/>
    <property type="match status" value="1"/>
</dbReference>
<dbReference type="Gene3D" id="3.30.420.10">
    <property type="entry name" value="Ribonuclease H-like superfamily/Ribonuclease H"/>
    <property type="match status" value="1"/>
</dbReference>
<dbReference type="PROSITE" id="PS50158">
    <property type="entry name" value="ZF_CCHC"/>
    <property type="match status" value="1"/>
</dbReference>
<keyword evidence="2" id="KW-0175">Coiled coil</keyword>
<reference evidence="6" key="2">
    <citation type="submission" date="2023-01" db="EMBL/GenBank/DDBJ databases">
        <authorList>
            <person name="Petersen C."/>
        </authorList>
    </citation>
    <scope>NUCLEOTIDE SEQUENCE</scope>
    <source>
        <strain evidence="6">IBT 15450</strain>
    </source>
</reference>
<dbReference type="Pfam" id="PF14529">
    <property type="entry name" value="Exo_endo_phos_2"/>
    <property type="match status" value="1"/>
</dbReference>
<evidence type="ECO:0000256" key="3">
    <source>
        <dbReference type="SAM" id="MobiDB-lite"/>
    </source>
</evidence>
<dbReference type="SUPFAM" id="SSF56219">
    <property type="entry name" value="DNase I-like"/>
    <property type="match status" value="1"/>
</dbReference>
<dbReference type="CDD" id="cd01650">
    <property type="entry name" value="RT_nLTR_like"/>
    <property type="match status" value="1"/>
</dbReference>
<dbReference type="GO" id="GO:0008270">
    <property type="term" value="F:zinc ion binding"/>
    <property type="evidence" value="ECO:0007669"/>
    <property type="project" value="UniProtKB-KW"/>
</dbReference>
<organism evidence="6 7">
    <name type="scientific">Penicillium canescens</name>
    <dbReference type="NCBI Taxonomy" id="5083"/>
    <lineage>
        <taxon>Eukaryota</taxon>
        <taxon>Fungi</taxon>
        <taxon>Dikarya</taxon>
        <taxon>Ascomycota</taxon>
        <taxon>Pezizomycotina</taxon>
        <taxon>Eurotiomycetes</taxon>
        <taxon>Eurotiomycetidae</taxon>
        <taxon>Eurotiales</taxon>
        <taxon>Aspergillaceae</taxon>
        <taxon>Penicillium</taxon>
    </lineage>
</organism>
<dbReference type="InterPro" id="IPR005135">
    <property type="entry name" value="Endo/exonuclease/phosphatase"/>
</dbReference>
<dbReference type="SUPFAM" id="SSF56672">
    <property type="entry name" value="DNA/RNA polymerases"/>
    <property type="match status" value="1"/>
</dbReference>
<dbReference type="PANTHER" id="PTHR33481">
    <property type="entry name" value="REVERSE TRANSCRIPTASE"/>
    <property type="match status" value="1"/>
</dbReference>
<keyword evidence="1" id="KW-0479">Metal-binding</keyword>
<dbReference type="InterPro" id="IPR001878">
    <property type="entry name" value="Znf_CCHC"/>
</dbReference>
<dbReference type="PROSITE" id="PS50878">
    <property type="entry name" value="RT_POL"/>
    <property type="match status" value="1"/>
</dbReference>
<evidence type="ECO:0000256" key="1">
    <source>
        <dbReference type="PROSITE-ProRule" id="PRU00047"/>
    </source>
</evidence>
<feature type="domain" description="CCHC-type" evidence="4">
    <location>
        <begin position="383"/>
        <end position="398"/>
    </location>
</feature>
<dbReference type="EMBL" id="JAQJZL010000008">
    <property type="protein sequence ID" value="KAJ6038754.1"/>
    <property type="molecule type" value="Genomic_DNA"/>
</dbReference>
<sequence>MAGRAETRTPEPLDRDERENSPPRVLRPRRTTRPPNNYGQEQAVDIQQINAHSQQKEKKTQGNPVAQREAVTSDSSTESEDPNASELVRELVKLRKEIKLRDELHKEELRKAKEEFSAALAEVRHELQILTDRSSTPQSEACSQTGLDEILREIQTLRDAISPSVPTSCPSYADVARTPPLSHPSNIRTLSTSNTTPTTFTDTLYCTIDTSKMAENEQRKMSAGPIRAAVETEIRTMENHTHWRCRAVTVDPKNTNRIRIACRDEAEHQLVKRVAETKIGEGARVLRDELYPIKVDSVNKAAVLDENDEIRVRAAAAFSEENETTVAKIAWLSRRDSAKAYGSMVIYLKGADARRLLADGFFHAGGESGVTSAFEYRPRPMQCYHCQELGHKAFQCKNVQSLRPGGDTSALDGACDHLRKAVAKVRRDTGAVVEVMVVGDFNRHDQLWGGDEVSLGRQGEADPIIDLMNEFALSSLLKRGTKTWHGGGQSGDCESTIDLVLASDNLTDSMIKCAIHGTEHGSDHRAIETVFDAPWSAPKHQERLLLKNAPWKEINARIASALTNTPSGGTVQQKTDRLMTAVSEAVHALTPKAKPSPHAKRWWTADLTQLRHIYTYWRNHARSERRAGRKVPHLENTAQSAAKQYHDAIRKQKKKHWDEFLADNDNIWKAAKYLKSGEDAAFGKLPQLVRADGTTTTDHQEQAEELLSKFFPPLPDVIDDEGTRPQREPVAMPAISLEEASLEEGMLPRQWRHAKIIPLKKPNKENYTIAKAWRPISLLATLGKMLESVVAERISHAVETHGLLPTSHFGARKQRSAEQALVLLQEQIYTAWRGRRVLSLISFDVKGAYNGVCKERLLQRMKARGIPGDLLRWVEAFCSERTATIQINGQVSEVQSLPQAGLPQGSPLSPILFLFFNADLVQRQIDSQGGAMAFVDDFTAWVTGPTAQSNREGIEAIINEALDWEKRSGATFEADKTAIIHFAPKAYKLDQGPFTIKGQTVEPKDHVKILGVLMDTKLKYKEHIARAASKGLEAAMELRRLRGLSPATARQLFTSTVAPVVDYASNVWMHACKDKAMGPINRIQRGSRGGGPPCHCSTPFLETSREDVDGHTLPETNPLRRNTARIKKFRRYHRSPLYQVADALKNIEMETLETINPFTLAPWEVRVQAGVEVTPQPPTVPGGLMQIATSSSARNELVGFGLAIERQPPRYRKLKLQTLSVTLGARAEQNPFSAELAAMAHALNMVVGLKDYRITLLTSNKAAALTLRNPRQQSGQEFVSQLYKSMRKLRRNGNQINIRWISTSEDNKLRGLAKEQARAATQEDALPQERVPRMKSTTLNIARSQAVPSNDLPVNVGRHAKRVDAALPGKHTRQLYDRLSWKEASVLAQLRTGMARLNGYLYRIKVADTDQCACGQARETVEHFLFRCQKWTAHRTELLQCTNTHRGNISFFLGGKSTSDDQKWTPNLEAVRTSIRFAIATGRLEAT</sequence>
<comment type="caution">
    <text evidence="6">The sequence shown here is derived from an EMBL/GenBank/DDBJ whole genome shotgun (WGS) entry which is preliminary data.</text>
</comment>
<feature type="compositionally biased region" description="Polar residues" evidence="3">
    <location>
        <begin position="37"/>
        <end position="53"/>
    </location>
</feature>
<dbReference type="Pfam" id="PF00078">
    <property type="entry name" value="RVT_1"/>
    <property type="match status" value="1"/>
</dbReference>
<evidence type="ECO:0000313" key="7">
    <source>
        <dbReference type="Proteomes" id="UP001219568"/>
    </source>
</evidence>